<evidence type="ECO:0000256" key="1">
    <source>
        <dbReference type="ARBA" id="ARBA00004651"/>
    </source>
</evidence>
<evidence type="ECO:0000256" key="4">
    <source>
        <dbReference type="ARBA" id="ARBA00022989"/>
    </source>
</evidence>
<evidence type="ECO:0000259" key="7">
    <source>
        <dbReference type="Pfam" id="PF02706"/>
    </source>
</evidence>
<keyword evidence="3 6" id="KW-0812">Transmembrane</keyword>
<dbReference type="PANTHER" id="PTHR32309:SF13">
    <property type="entry name" value="FERRIC ENTEROBACTIN TRANSPORT PROTEIN FEPE"/>
    <property type="match status" value="1"/>
</dbReference>
<keyword evidence="5 6" id="KW-0472">Membrane</keyword>
<keyword evidence="10" id="KW-1185">Reference proteome</keyword>
<keyword evidence="2" id="KW-1003">Cell membrane</keyword>
<organism evidence="9 10">
    <name type="scientific">Motilimonas cestriensis</name>
    <dbReference type="NCBI Taxonomy" id="2742685"/>
    <lineage>
        <taxon>Bacteria</taxon>
        <taxon>Pseudomonadati</taxon>
        <taxon>Pseudomonadota</taxon>
        <taxon>Gammaproteobacteria</taxon>
        <taxon>Alteromonadales</taxon>
        <taxon>Alteromonadales genera incertae sedis</taxon>
        <taxon>Motilimonas</taxon>
    </lineage>
</organism>
<comment type="subcellular location">
    <subcellularLocation>
        <location evidence="1">Cell membrane</location>
        <topology evidence="1">Multi-pass membrane protein</topology>
    </subcellularLocation>
</comment>
<sequence>MTQEIKQQPIYISPEYFQQQNNELDDEIDLRELFGALWKGKWLIIFCTFIFAVGAVIFAINQPNYYKAQALLAPSSGEGSSGGLGQLGGLAALAGVNIGGGKSDKTQLAMAVLKSREFQTRFINKYDVKIPLFAGLKWSKDSGDLALDPEVYDPIKNEWTREVQPGESVIPTDWESYKEFNPVVSVSQDQDNGLVTVSVEFLSPTLAQKWVALLIKDLNQVMKEKELLESEKNINYLQEQLGQTTIADMQSVFYQLIEDQIKNRMLAEVQDEFVFKVVDPAVVPEEKSKPKRALICVLGTLLGGMLGCAIILVRFAFRKQDTQTINR</sequence>
<comment type="caution">
    <text evidence="9">The sequence shown here is derived from an EMBL/GenBank/DDBJ whole genome shotgun (WGS) entry which is preliminary data.</text>
</comment>
<reference evidence="9 10" key="1">
    <citation type="journal article" date="2022" name="Environ. Microbiol. Rep.">
        <title>Eco-phylogenetic analyses reveal divergent evolution of vitamin B12 metabolism in the marine bacterial family 'Psychromonadaceae'.</title>
        <authorList>
            <person name="Jin X."/>
            <person name="Yang Y."/>
            <person name="Cao H."/>
            <person name="Gao B."/>
            <person name="Zhao Z."/>
        </authorList>
    </citation>
    <scope>NUCLEOTIDE SEQUENCE [LARGE SCALE GENOMIC DNA]</scope>
    <source>
        <strain evidence="9 10">MKS20</strain>
    </source>
</reference>
<evidence type="ECO:0000256" key="3">
    <source>
        <dbReference type="ARBA" id="ARBA00022692"/>
    </source>
</evidence>
<feature type="domain" description="Tyrosine-protein kinase G-rich" evidence="8">
    <location>
        <begin position="250"/>
        <end position="314"/>
    </location>
</feature>
<accession>A0ABS8W508</accession>
<dbReference type="EMBL" id="JAIMJA010000003">
    <property type="protein sequence ID" value="MCE2594054.1"/>
    <property type="molecule type" value="Genomic_DNA"/>
</dbReference>
<dbReference type="Pfam" id="PF02706">
    <property type="entry name" value="Wzz"/>
    <property type="match status" value="1"/>
</dbReference>
<feature type="domain" description="Polysaccharide chain length determinant N-terminal" evidence="7">
    <location>
        <begin position="26"/>
        <end position="125"/>
    </location>
</feature>
<evidence type="ECO:0000313" key="9">
    <source>
        <dbReference type="EMBL" id="MCE2594054.1"/>
    </source>
</evidence>
<protein>
    <recommendedName>
        <fullName evidence="11">LPS O-antigen length regulator</fullName>
    </recommendedName>
</protein>
<evidence type="ECO:0000256" key="5">
    <source>
        <dbReference type="ARBA" id="ARBA00023136"/>
    </source>
</evidence>
<dbReference type="Pfam" id="PF13807">
    <property type="entry name" value="GNVR"/>
    <property type="match status" value="1"/>
</dbReference>
<dbReference type="Proteomes" id="UP001201273">
    <property type="component" value="Unassembled WGS sequence"/>
</dbReference>
<dbReference type="InterPro" id="IPR032807">
    <property type="entry name" value="GNVR"/>
</dbReference>
<keyword evidence="4 6" id="KW-1133">Transmembrane helix</keyword>
<proteinExistence type="predicted"/>
<feature type="transmembrane region" description="Helical" evidence="6">
    <location>
        <begin position="42"/>
        <end position="60"/>
    </location>
</feature>
<feature type="transmembrane region" description="Helical" evidence="6">
    <location>
        <begin position="293"/>
        <end position="317"/>
    </location>
</feature>
<dbReference type="InterPro" id="IPR050445">
    <property type="entry name" value="Bact_polysacc_biosynth/exp"/>
</dbReference>
<name>A0ABS8W508_9GAMM</name>
<evidence type="ECO:0000256" key="2">
    <source>
        <dbReference type="ARBA" id="ARBA00022475"/>
    </source>
</evidence>
<evidence type="ECO:0008006" key="11">
    <source>
        <dbReference type="Google" id="ProtNLM"/>
    </source>
</evidence>
<evidence type="ECO:0000259" key="8">
    <source>
        <dbReference type="Pfam" id="PF13807"/>
    </source>
</evidence>
<dbReference type="PANTHER" id="PTHR32309">
    <property type="entry name" value="TYROSINE-PROTEIN KINASE"/>
    <property type="match status" value="1"/>
</dbReference>
<evidence type="ECO:0000256" key="6">
    <source>
        <dbReference type="SAM" id="Phobius"/>
    </source>
</evidence>
<dbReference type="RefSeq" id="WP_233051632.1">
    <property type="nucleotide sequence ID" value="NZ_JAIMJA010000003.1"/>
</dbReference>
<dbReference type="InterPro" id="IPR003856">
    <property type="entry name" value="LPS_length_determ_N"/>
</dbReference>
<gene>
    <name evidence="9" type="ORF">K6Y31_04415</name>
</gene>
<evidence type="ECO:0000313" key="10">
    <source>
        <dbReference type="Proteomes" id="UP001201273"/>
    </source>
</evidence>